<dbReference type="CDD" id="cd03789">
    <property type="entry name" value="GT9_LPS_heptosyltransferase"/>
    <property type="match status" value="1"/>
</dbReference>
<proteinExistence type="predicted"/>
<dbReference type="PANTHER" id="PTHR30160">
    <property type="entry name" value="TETRAACYLDISACCHARIDE 4'-KINASE-RELATED"/>
    <property type="match status" value="1"/>
</dbReference>
<organism evidence="3">
    <name type="scientific">mine drainage metagenome</name>
    <dbReference type="NCBI Taxonomy" id="410659"/>
    <lineage>
        <taxon>unclassified sequences</taxon>
        <taxon>metagenomes</taxon>
        <taxon>ecological metagenomes</taxon>
    </lineage>
</organism>
<dbReference type="PANTHER" id="PTHR30160:SF21">
    <property type="entry name" value="LIPOPOLYSACCHARIDE CORE HEPTOSYLTRANSFERASE OPSX"/>
    <property type="match status" value="1"/>
</dbReference>
<reference evidence="3" key="2">
    <citation type="journal article" date="2014" name="ISME J.">
        <title>Microbial stratification in low pH oxic and suboxic macroscopic growths along an acid mine drainage.</title>
        <authorList>
            <person name="Mendez-Garcia C."/>
            <person name="Mesa V."/>
            <person name="Sprenger R.R."/>
            <person name="Richter M."/>
            <person name="Diez M.S."/>
            <person name="Solano J."/>
            <person name="Bargiela R."/>
            <person name="Golyshina O.V."/>
            <person name="Manteca A."/>
            <person name="Ramos J.L."/>
            <person name="Gallego J.R."/>
            <person name="Llorente I."/>
            <person name="Martins Dos Santos V.A."/>
            <person name="Jensen O.N."/>
            <person name="Pelaez A.I."/>
            <person name="Sanchez J."/>
            <person name="Ferrer M."/>
        </authorList>
    </citation>
    <scope>NUCLEOTIDE SEQUENCE</scope>
</reference>
<evidence type="ECO:0000313" key="3">
    <source>
        <dbReference type="EMBL" id="EQD53364.1"/>
    </source>
</evidence>
<dbReference type="SUPFAM" id="SSF53756">
    <property type="entry name" value="UDP-Glycosyltransferase/glycogen phosphorylase"/>
    <property type="match status" value="1"/>
</dbReference>
<gene>
    <name evidence="3" type="ORF">B1B_10299</name>
</gene>
<dbReference type="InterPro" id="IPR002201">
    <property type="entry name" value="Glyco_trans_9"/>
</dbReference>
<sequence length="366" mass="41016">MFPSQDRPPESIAILRLSAIGDVCHVVPVVHTLQQAYPHCRLTWIIGSREAELVGDLPGIEFIVFNKAAGWRSYLELRRLLHTRRFDLLVHLQNSWRANGVSLCLPAKVRLGFAPEQTRDAQWWFTNLHIPNTGRRHMLDMFFAFPEFLGIPNRVLRWDIPIADTVQAWANKLIPDNTPAMILSPCSNPRFRNYRNWRSDHYGAIARYAQMRHGLRVLITGGTSDIEVRYAQTIRRMAPDAIDLTGQTGLKELLALLARASFLLCPDSGPAHMATAVGTPVIGLFATTNPDRARPYFSGEWCVNRYPEAVQRYLGKTVAEVSWGTRVRNPHAMDLITVEAVSGMIDRLIAAKTTPPSGSSSVSGPC</sequence>
<name>T1BJC8_9ZZZZ</name>
<dbReference type="GO" id="GO:0009244">
    <property type="term" value="P:lipopolysaccharide core region biosynthetic process"/>
    <property type="evidence" value="ECO:0007669"/>
    <property type="project" value="TreeGrafter"/>
</dbReference>
<dbReference type="AlphaFoldDB" id="T1BJC8"/>
<dbReference type="EMBL" id="AUZY01006752">
    <property type="protein sequence ID" value="EQD53364.1"/>
    <property type="molecule type" value="Genomic_DNA"/>
</dbReference>
<dbReference type="Pfam" id="PF01075">
    <property type="entry name" value="Glyco_transf_9"/>
    <property type="match status" value="1"/>
</dbReference>
<protein>
    <submittedName>
        <fullName evidence="3">Saccharide biosynthesis regulatory protein</fullName>
    </submittedName>
</protein>
<keyword evidence="1" id="KW-0328">Glycosyltransferase</keyword>
<dbReference type="GO" id="GO:0005829">
    <property type="term" value="C:cytosol"/>
    <property type="evidence" value="ECO:0007669"/>
    <property type="project" value="TreeGrafter"/>
</dbReference>
<accession>T1BJC8</accession>
<dbReference type="Gene3D" id="3.40.50.2000">
    <property type="entry name" value="Glycogen Phosphorylase B"/>
    <property type="match status" value="2"/>
</dbReference>
<dbReference type="InterPro" id="IPR051199">
    <property type="entry name" value="LPS_LOS_Heptosyltrfase"/>
</dbReference>
<keyword evidence="2" id="KW-0808">Transferase</keyword>
<evidence type="ECO:0000256" key="1">
    <source>
        <dbReference type="ARBA" id="ARBA00022676"/>
    </source>
</evidence>
<comment type="caution">
    <text evidence="3">The sequence shown here is derived from an EMBL/GenBank/DDBJ whole genome shotgun (WGS) entry which is preliminary data.</text>
</comment>
<dbReference type="GO" id="GO:0008713">
    <property type="term" value="F:ADP-heptose-lipopolysaccharide heptosyltransferase activity"/>
    <property type="evidence" value="ECO:0007669"/>
    <property type="project" value="TreeGrafter"/>
</dbReference>
<evidence type="ECO:0000256" key="2">
    <source>
        <dbReference type="ARBA" id="ARBA00022679"/>
    </source>
</evidence>
<reference evidence="3" key="1">
    <citation type="submission" date="2013-08" db="EMBL/GenBank/DDBJ databases">
        <authorList>
            <person name="Mendez C."/>
            <person name="Richter M."/>
            <person name="Ferrer M."/>
            <person name="Sanchez J."/>
        </authorList>
    </citation>
    <scope>NUCLEOTIDE SEQUENCE</scope>
</reference>